<dbReference type="PANTHER" id="PTHR43289">
    <property type="entry name" value="MITOGEN-ACTIVATED PROTEIN KINASE KINASE KINASE 20-RELATED"/>
    <property type="match status" value="1"/>
</dbReference>
<evidence type="ECO:0000256" key="3">
    <source>
        <dbReference type="ARBA" id="ARBA00022777"/>
    </source>
</evidence>
<evidence type="ECO:0000256" key="2">
    <source>
        <dbReference type="ARBA" id="ARBA00022741"/>
    </source>
</evidence>
<evidence type="ECO:0000259" key="6">
    <source>
        <dbReference type="PROSITE" id="PS50011"/>
    </source>
</evidence>
<keyword evidence="1" id="KW-0808">Transferase</keyword>
<feature type="domain" description="Protein kinase" evidence="6">
    <location>
        <begin position="43"/>
        <end position="342"/>
    </location>
</feature>
<reference evidence="7 8" key="1">
    <citation type="submission" date="2014-12" db="EMBL/GenBank/DDBJ databases">
        <title>Genome assembly of Enhygromyxa salina DSM 15201.</title>
        <authorList>
            <person name="Sharma G."/>
            <person name="Subramanian S."/>
        </authorList>
    </citation>
    <scope>NUCLEOTIDE SEQUENCE [LARGE SCALE GENOMIC DNA]</scope>
    <source>
        <strain evidence="7 8">DSM 15201</strain>
    </source>
</reference>
<organism evidence="7 8">
    <name type="scientific">Enhygromyxa salina</name>
    <dbReference type="NCBI Taxonomy" id="215803"/>
    <lineage>
        <taxon>Bacteria</taxon>
        <taxon>Pseudomonadati</taxon>
        <taxon>Myxococcota</taxon>
        <taxon>Polyangia</taxon>
        <taxon>Nannocystales</taxon>
        <taxon>Nannocystaceae</taxon>
        <taxon>Enhygromyxa</taxon>
    </lineage>
</organism>
<dbReference type="SUPFAM" id="SSF56112">
    <property type="entry name" value="Protein kinase-like (PK-like)"/>
    <property type="match status" value="1"/>
</dbReference>
<dbReference type="Gene3D" id="1.10.510.10">
    <property type="entry name" value="Transferase(Phosphotransferase) domain 1"/>
    <property type="match status" value="1"/>
</dbReference>
<keyword evidence="3" id="KW-0418">Kinase</keyword>
<evidence type="ECO:0000256" key="4">
    <source>
        <dbReference type="ARBA" id="ARBA00022840"/>
    </source>
</evidence>
<comment type="caution">
    <text evidence="7">The sequence shown here is derived from an EMBL/GenBank/DDBJ whole genome shotgun (WGS) entry which is preliminary data.</text>
</comment>
<dbReference type="Pfam" id="PF13374">
    <property type="entry name" value="TPR_10"/>
    <property type="match status" value="1"/>
</dbReference>
<gene>
    <name evidence="7" type="ORF">DB30_05118</name>
</gene>
<dbReference type="InterPro" id="IPR019734">
    <property type="entry name" value="TPR_rpt"/>
</dbReference>
<dbReference type="InterPro" id="IPR008271">
    <property type="entry name" value="Ser/Thr_kinase_AS"/>
</dbReference>
<dbReference type="GO" id="GO:0004674">
    <property type="term" value="F:protein serine/threonine kinase activity"/>
    <property type="evidence" value="ECO:0007669"/>
    <property type="project" value="TreeGrafter"/>
</dbReference>
<dbReference type="AlphaFoldDB" id="A0A0C2D7B9"/>
<dbReference type="Gene3D" id="1.25.40.10">
    <property type="entry name" value="Tetratricopeptide repeat domain"/>
    <property type="match status" value="3"/>
</dbReference>
<proteinExistence type="predicted"/>
<dbReference type="PROSITE" id="PS00107">
    <property type="entry name" value="PROTEIN_KINASE_ATP"/>
    <property type="match status" value="1"/>
</dbReference>
<dbReference type="InterPro" id="IPR017441">
    <property type="entry name" value="Protein_kinase_ATP_BS"/>
</dbReference>
<keyword evidence="2 5" id="KW-0547">Nucleotide-binding</keyword>
<dbReference type="RefSeq" id="WP_165703830.1">
    <property type="nucleotide sequence ID" value="NZ_JMCC02000045.1"/>
</dbReference>
<feature type="binding site" evidence="5">
    <location>
        <position position="72"/>
    </location>
    <ligand>
        <name>ATP</name>
        <dbReference type="ChEBI" id="CHEBI:30616"/>
    </ligand>
</feature>
<name>A0A0C2D7B9_9BACT</name>
<dbReference type="PROSITE" id="PS50011">
    <property type="entry name" value="PROTEIN_KINASE_DOM"/>
    <property type="match status" value="1"/>
</dbReference>
<dbReference type="Pfam" id="PF13424">
    <property type="entry name" value="TPR_12"/>
    <property type="match status" value="1"/>
</dbReference>
<sequence length="1057" mass="116070">MGRLDMDTKVISTMNPMDSTWRAAGHSDRFAGLAGLLDHLGRYVLLDRLGGGAFGTVWTAYDPQLDRRVAIKIVHSRARRETTADAARDELLSEAQLLAQLSHPNVVTIHDAGRLEDAMGSMSNIKALVGEDLEEVERCFQRADPNPDPDQDGAVGVFIVMEHLAGPTLAEWLVAEPPPALEDILRVFGEAGRGLAAAHARGLVHLDFKPANLMFGADGRVRVLDFGLARVGRRLRGKGRNSGRSRVAGTPAYMAPEQHQGLLADSRADQYAFCVSLWEAVYGERPFDRDDSKSVFIAKFAGPPSFTSLPPEFAHVHAALERGLAFDPERRFASMDELLAVLRDDPRQRRRSRIAALALVGGLVGAGFGLAQAAQGQTNPCALPPDQFAGVWDNERRAEVEAAFEATGVAFAADTFDQVATGLDQEIAHWSVVRQEVCRATVVNAEVPVERMSEQMLCLDRRLRAIAGLSETLLVADAEIVARARDSVLSLEDPDRCRADPRQDRGVLFDPARLALFGVEDALARSRVLGELGRYDAGLESAEQARTRATELGDEGGIGRAQRERGYLLRELGRHDEARDASRAALASAARRQDRELETTVLVDLIATETARGDFDRALAIRELLEPRIDAARTPELAVRVHLNAAAMHDRQQRWDQALAELDAATALFDARHVSSPALRGQVYVSYGNVLVGSSRDLDGGAAAYLQAIELWTDTYGDHHPLIAKTRMNLSVVYFRLHEYARAIELLESALAQIQQVYGADHPYVSVCIQNLGALRWATGEFHEAIAHTRESLRLSAIKRGIDHPDHATAERNLAALLTIVGEHREARPLFEHALSVYENSYDLHDSRRMALDSQMAEVAWWLGEYELARTHAAQAELALAQAEPTERRRIGPLSALALLELHEGKLEAAHAHARELVNFHETALDQSSPDLARERVLLAKISRELGLRDEAREQLALALAKLTRPDHSEHPFAWAVRLEMGRLALDEGQRALAIKQMEAALSLARGPEGAPVHAAIVELALADALAGDPGTRRVRLREHGRTTLADYGVRPDLLTP</sequence>
<dbReference type="SMART" id="SM00028">
    <property type="entry name" value="TPR"/>
    <property type="match status" value="6"/>
</dbReference>
<protein>
    <submittedName>
        <fullName evidence="7">High-affnity carbon uptake protein Hat/HatR</fullName>
    </submittedName>
</protein>
<dbReference type="PANTHER" id="PTHR43289:SF6">
    <property type="entry name" value="SERINE_THREONINE-PROTEIN KINASE NEKL-3"/>
    <property type="match status" value="1"/>
</dbReference>
<dbReference type="Gene3D" id="3.30.200.20">
    <property type="entry name" value="Phosphorylase Kinase, domain 1"/>
    <property type="match status" value="1"/>
</dbReference>
<evidence type="ECO:0000256" key="5">
    <source>
        <dbReference type="PROSITE-ProRule" id="PRU10141"/>
    </source>
</evidence>
<dbReference type="CDD" id="cd14014">
    <property type="entry name" value="STKc_PknB_like"/>
    <property type="match status" value="1"/>
</dbReference>
<dbReference type="EMBL" id="JMCC02000045">
    <property type="protein sequence ID" value="KIG15927.1"/>
    <property type="molecule type" value="Genomic_DNA"/>
</dbReference>
<dbReference type="SUPFAM" id="SSF48452">
    <property type="entry name" value="TPR-like"/>
    <property type="match status" value="3"/>
</dbReference>
<evidence type="ECO:0000256" key="1">
    <source>
        <dbReference type="ARBA" id="ARBA00022679"/>
    </source>
</evidence>
<dbReference type="Pfam" id="PF00069">
    <property type="entry name" value="Pkinase"/>
    <property type="match status" value="1"/>
</dbReference>
<dbReference type="InterPro" id="IPR011009">
    <property type="entry name" value="Kinase-like_dom_sf"/>
</dbReference>
<dbReference type="InterPro" id="IPR000719">
    <property type="entry name" value="Prot_kinase_dom"/>
</dbReference>
<dbReference type="GO" id="GO:0005524">
    <property type="term" value="F:ATP binding"/>
    <property type="evidence" value="ECO:0007669"/>
    <property type="project" value="UniProtKB-UniRule"/>
</dbReference>
<accession>A0A0C2D7B9</accession>
<evidence type="ECO:0000313" key="8">
    <source>
        <dbReference type="Proteomes" id="UP000031599"/>
    </source>
</evidence>
<dbReference type="PROSITE" id="PS00108">
    <property type="entry name" value="PROTEIN_KINASE_ST"/>
    <property type="match status" value="1"/>
</dbReference>
<dbReference type="InterPro" id="IPR011990">
    <property type="entry name" value="TPR-like_helical_dom_sf"/>
</dbReference>
<dbReference type="Proteomes" id="UP000031599">
    <property type="component" value="Unassembled WGS sequence"/>
</dbReference>
<keyword evidence="4 5" id="KW-0067">ATP-binding</keyword>
<evidence type="ECO:0000313" key="7">
    <source>
        <dbReference type="EMBL" id="KIG15927.1"/>
    </source>
</evidence>